<protein>
    <recommendedName>
        <fullName evidence="5">HTH merR-type domain-containing protein</fullName>
    </recommendedName>
</protein>
<dbReference type="SUPFAM" id="SSF46955">
    <property type="entry name" value="Putative DNA-binding domain"/>
    <property type="match status" value="1"/>
</dbReference>
<evidence type="ECO:0000259" key="5">
    <source>
        <dbReference type="PROSITE" id="PS50937"/>
    </source>
</evidence>
<evidence type="ECO:0000256" key="1">
    <source>
        <dbReference type="ARBA" id="ARBA00022491"/>
    </source>
</evidence>
<dbReference type="Pfam" id="PF13411">
    <property type="entry name" value="MerR_1"/>
    <property type="match status" value="1"/>
</dbReference>
<dbReference type="Pfam" id="PF06445">
    <property type="entry name" value="GyrI-like"/>
    <property type="match status" value="1"/>
</dbReference>
<dbReference type="InterPro" id="IPR009061">
    <property type="entry name" value="DNA-bd_dom_put_sf"/>
</dbReference>
<dbReference type="PANTHER" id="PTHR30204:SF69">
    <property type="entry name" value="MERR-FAMILY TRANSCRIPTIONAL REGULATOR"/>
    <property type="match status" value="1"/>
</dbReference>
<dbReference type="Gene3D" id="3.20.80.10">
    <property type="entry name" value="Regulatory factor, effector binding domain"/>
    <property type="match status" value="1"/>
</dbReference>
<dbReference type="SMART" id="SM00422">
    <property type="entry name" value="HTH_MERR"/>
    <property type="match status" value="1"/>
</dbReference>
<gene>
    <name evidence="7" type="ORF">A5888_002296</name>
    <name evidence="6" type="ORF">A5888_002542</name>
</gene>
<dbReference type="OrthoDB" id="9773308at2"/>
<name>A0A242K4I1_9ENTE</name>
<dbReference type="Proteomes" id="UP000195141">
    <property type="component" value="Chromosome"/>
</dbReference>
<dbReference type="SUPFAM" id="SSF55136">
    <property type="entry name" value="Probable bacterial effector-binding domain"/>
    <property type="match status" value="1"/>
</dbReference>
<reference evidence="7" key="2">
    <citation type="submission" date="2017-05" db="EMBL/GenBank/DDBJ databases">
        <authorList>
            <consortium name="The Broad Institute Genomics Platform"/>
            <consortium name="The Broad Institute Genomic Center for Infectious Diseases"/>
            <person name="Earl A."/>
            <person name="Manson A."/>
            <person name="Schwartman J."/>
            <person name="Gilmore M."/>
            <person name="Abouelleil A."/>
            <person name="Cao P."/>
            <person name="Chapman S."/>
            <person name="Cusick C."/>
            <person name="Shea T."/>
            <person name="Young S."/>
            <person name="Neafsey D."/>
            <person name="Nusbaum C."/>
            <person name="Birren B."/>
        </authorList>
    </citation>
    <scope>NUCLEOTIDE SEQUENCE</scope>
    <source>
        <strain evidence="7">9E7_DIV0242</strain>
    </source>
</reference>
<keyword evidence="4" id="KW-0804">Transcription</keyword>
<evidence type="ECO:0000256" key="3">
    <source>
        <dbReference type="ARBA" id="ARBA00023125"/>
    </source>
</evidence>
<dbReference type="AlphaFoldDB" id="A0A242K4I1"/>
<dbReference type="EMBL" id="NGMM01000004">
    <property type="protein sequence ID" value="OTP14441.1"/>
    <property type="molecule type" value="Genomic_DNA"/>
</dbReference>
<evidence type="ECO:0000256" key="2">
    <source>
        <dbReference type="ARBA" id="ARBA00023015"/>
    </source>
</evidence>
<organism evidence="6">
    <name type="scientific">Candidatus Enterococcus clewellii</name>
    <dbReference type="NCBI Taxonomy" id="1834193"/>
    <lineage>
        <taxon>Bacteria</taxon>
        <taxon>Bacillati</taxon>
        <taxon>Bacillota</taxon>
        <taxon>Bacilli</taxon>
        <taxon>Lactobacillales</taxon>
        <taxon>Enterococcaceae</taxon>
        <taxon>Enterococcus</taxon>
    </lineage>
</organism>
<sequence>MTIDCKKEEEKLYRIGMFSRMNHVTIKALRHYDDVGLLKPQFIDPENGYRYYSSSQLPILHQLIALREIGCSLEEIKQVQSGTNEDNLLKRKKQQLLKEIADRTTMLALLEGYAQTKDEETTYHPVIKELPGVTVASMSLQLPNYGALFSYVPAMGAEMEKMGCECIEPGYCFNIYHDGGYREEDINAEICESVIEKKEDSDTIKFKEIPKVETAVCVLHQGPYEGFPKAYAAAVRFIESNGYDMTEPPREHYIDGIWNKDTEQEWLTEIQFPVQKN</sequence>
<evidence type="ECO:0000313" key="6">
    <source>
        <dbReference type="EMBL" id="OTP14441.1"/>
    </source>
</evidence>
<reference evidence="6" key="1">
    <citation type="submission" date="2017-05" db="EMBL/GenBank/DDBJ databases">
        <title>The Genome Sequence of Enterococcus sp. 9E7_DIV0242.</title>
        <authorList>
            <consortium name="The Broad Institute Genomics Platform"/>
            <consortium name="The Broad Institute Genomic Center for Infectious Diseases"/>
            <person name="Earl A."/>
            <person name="Manson A."/>
            <person name="Schwartman J."/>
            <person name="Gilmore M."/>
            <person name="Abouelleil A."/>
            <person name="Cao P."/>
            <person name="Chapman S."/>
            <person name="Cusick C."/>
            <person name="Shea T."/>
            <person name="Young S."/>
            <person name="Neafsey D."/>
            <person name="Nusbaum C."/>
            <person name="Birren B."/>
        </authorList>
    </citation>
    <scope>NUCLEOTIDE SEQUENCE [LARGE SCALE GENOMIC DNA]</scope>
    <source>
        <strain evidence="6">9E7_DIV0242</strain>
    </source>
</reference>
<evidence type="ECO:0000256" key="4">
    <source>
        <dbReference type="ARBA" id="ARBA00023163"/>
    </source>
</evidence>
<keyword evidence="8" id="KW-1185">Reference proteome</keyword>
<evidence type="ECO:0000313" key="7">
    <source>
        <dbReference type="EMBL" id="WYJ90539.1"/>
    </source>
</evidence>
<keyword evidence="1" id="KW-0678">Repressor</keyword>
<dbReference type="InterPro" id="IPR010499">
    <property type="entry name" value="AraC_E-bd"/>
</dbReference>
<accession>A0A242K4I1</accession>
<dbReference type="GO" id="GO:0003677">
    <property type="term" value="F:DNA binding"/>
    <property type="evidence" value="ECO:0007669"/>
    <property type="project" value="UniProtKB-KW"/>
</dbReference>
<dbReference type="CDD" id="cd01107">
    <property type="entry name" value="HTH_BmrR"/>
    <property type="match status" value="1"/>
</dbReference>
<reference evidence="7" key="3">
    <citation type="submission" date="2024-03" db="EMBL/GenBank/DDBJ databases">
        <title>The Genome Sequence of Enterococcus sp. DIV0242b.</title>
        <authorList>
            <consortium name="The Broad Institute Genomics Platform"/>
            <consortium name="The Broad Institute Microbial Omics Core"/>
            <consortium name="The Broad Institute Genomic Center for Infectious Diseases"/>
            <person name="Earl A."/>
            <person name="Manson A."/>
            <person name="Gilmore M."/>
            <person name="Schwartman J."/>
            <person name="Shea T."/>
            <person name="Abouelleil A."/>
            <person name="Cao P."/>
            <person name="Chapman S."/>
            <person name="Cusick C."/>
            <person name="Young S."/>
            <person name="Neafsey D."/>
            <person name="Nusbaum C."/>
            <person name="Birren B."/>
        </authorList>
    </citation>
    <scope>NUCLEOTIDE SEQUENCE</scope>
    <source>
        <strain evidence="7">9E7_DIV0242</strain>
    </source>
</reference>
<feature type="domain" description="HTH merR-type" evidence="5">
    <location>
        <begin position="12"/>
        <end position="82"/>
    </location>
</feature>
<keyword evidence="3" id="KW-0238">DNA-binding</keyword>
<keyword evidence="2" id="KW-0805">Transcription regulation</keyword>
<dbReference type="Gene3D" id="1.10.1660.10">
    <property type="match status" value="1"/>
</dbReference>
<dbReference type="GO" id="GO:0003700">
    <property type="term" value="F:DNA-binding transcription factor activity"/>
    <property type="evidence" value="ECO:0007669"/>
    <property type="project" value="InterPro"/>
</dbReference>
<dbReference type="PANTHER" id="PTHR30204">
    <property type="entry name" value="REDOX-CYCLING DRUG-SENSING TRANSCRIPTIONAL ACTIVATOR SOXR"/>
    <property type="match status" value="1"/>
</dbReference>
<evidence type="ECO:0000313" key="8">
    <source>
        <dbReference type="Proteomes" id="UP000195141"/>
    </source>
</evidence>
<dbReference type="InterPro" id="IPR011256">
    <property type="entry name" value="Reg_factor_effector_dom_sf"/>
</dbReference>
<proteinExistence type="predicted"/>
<dbReference type="InterPro" id="IPR047057">
    <property type="entry name" value="MerR_fam"/>
</dbReference>
<dbReference type="InterPro" id="IPR000551">
    <property type="entry name" value="MerR-type_HTH_dom"/>
</dbReference>
<dbReference type="InterPro" id="IPR029442">
    <property type="entry name" value="GyrI-like"/>
</dbReference>
<dbReference type="RefSeq" id="WP_086349592.1">
    <property type="nucleotide sequence ID" value="NZ_CP147247.1"/>
</dbReference>
<dbReference type="EMBL" id="CP147247">
    <property type="protein sequence ID" value="WYJ90539.1"/>
    <property type="molecule type" value="Genomic_DNA"/>
</dbReference>
<dbReference type="PROSITE" id="PS50937">
    <property type="entry name" value="HTH_MERR_2"/>
    <property type="match status" value="1"/>
</dbReference>
<dbReference type="SMART" id="SM00871">
    <property type="entry name" value="AraC_E_bind"/>
    <property type="match status" value="1"/>
</dbReference>